<dbReference type="CDD" id="cd06558">
    <property type="entry name" value="crotonase-like"/>
    <property type="match status" value="1"/>
</dbReference>
<dbReference type="PANTHER" id="PTHR43684">
    <property type="match status" value="1"/>
</dbReference>
<dbReference type="Proteomes" id="UP000612349">
    <property type="component" value="Unassembled WGS sequence"/>
</dbReference>
<reference evidence="2" key="2">
    <citation type="submission" date="2020-09" db="EMBL/GenBank/DDBJ databases">
        <authorList>
            <person name="Sun Q."/>
            <person name="Zhou Y."/>
        </authorList>
    </citation>
    <scope>NUCLEOTIDE SEQUENCE</scope>
    <source>
        <strain evidence="2">CGMCC 1.15360</strain>
    </source>
</reference>
<sequence>MLFEIDGPTAVIRFNRPDKLNACTREMGAALIELIDRAESQQAVRCIVITGNGRAFCAGADLSASKGTFAAAADTQAEPFRDFGGIITLRLYDCVKPVIVAFNGPAAGMGVTLALAADIRIASDTAKFVLPFVRRGIVPESASSWFLPRIVGLPRAMEWMLRGATVDASEALAAGLVSAVHPESALIPAAFALAEEIATHTAPVSVALTRRLLWRMAGAPDPHAAHAIESRLLHERMRSSDIREGAKSFLDKRLPEFPDRLDDGLPALDW</sequence>
<comment type="caution">
    <text evidence="2">The sequence shown here is derived from an EMBL/GenBank/DDBJ whole genome shotgun (WGS) entry which is preliminary data.</text>
</comment>
<dbReference type="NCBIfam" id="NF006109">
    <property type="entry name" value="PRK08260.1"/>
    <property type="match status" value="1"/>
</dbReference>
<keyword evidence="3" id="KW-1185">Reference proteome</keyword>
<dbReference type="Gene3D" id="3.90.226.10">
    <property type="entry name" value="2-enoyl-CoA Hydratase, Chain A, domain 1"/>
    <property type="match status" value="1"/>
</dbReference>
<proteinExistence type="inferred from homology"/>
<accession>A0A916Z7Y6</accession>
<dbReference type="InterPro" id="IPR051053">
    <property type="entry name" value="ECH/Chromodomain_protein"/>
</dbReference>
<organism evidence="2 3">
    <name type="scientific">Croceicoccus mobilis</name>
    <dbReference type="NCBI Taxonomy" id="1703339"/>
    <lineage>
        <taxon>Bacteria</taxon>
        <taxon>Pseudomonadati</taxon>
        <taxon>Pseudomonadota</taxon>
        <taxon>Alphaproteobacteria</taxon>
        <taxon>Sphingomonadales</taxon>
        <taxon>Erythrobacteraceae</taxon>
        <taxon>Croceicoccus</taxon>
    </lineage>
</organism>
<dbReference type="InterPro" id="IPR001753">
    <property type="entry name" value="Enoyl-CoA_hydra/iso"/>
</dbReference>
<dbReference type="InterPro" id="IPR014748">
    <property type="entry name" value="Enoyl-CoA_hydra_C"/>
</dbReference>
<evidence type="ECO:0000256" key="1">
    <source>
        <dbReference type="ARBA" id="ARBA00005254"/>
    </source>
</evidence>
<dbReference type="GO" id="GO:0003824">
    <property type="term" value="F:catalytic activity"/>
    <property type="evidence" value="ECO:0007669"/>
    <property type="project" value="UniProtKB-ARBA"/>
</dbReference>
<dbReference type="InterPro" id="IPR029045">
    <property type="entry name" value="ClpP/crotonase-like_dom_sf"/>
</dbReference>
<dbReference type="RefSeq" id="WP_229665557.1">
    <property type="nucleotide sequence ID" value="NZ_BMIP01000009.1"/>
</dbReference>
<reference evidence="2" key="1">
    <citation type="journal article" date="2014" name="Int. J. Syst. Evol. Microbiol.">
        <title>Complete genome sequence of Corynebacterium casei LMG S-19264T (=DSM 44701T), isolated from a smear-ripened cheese.</title>
        <authorList>
            <consortium name="US DOE Joint Genome Institute (JGI-PGF)"/>
            <person name="Walter F."/>
            <person name="Albersmeier A."/>
            <person name="Kalinowski J."/>
            <person name="Ruckert C."/>
        </authorList>
    </citation>
    <scope>NUCLEOTIDE SEQUENCE</scope>
    <source>
        <strain evidence="2">CGMCC 1.15360</strain>
    </source>
</reference>
<dbReference type="Gene3D" id="1.10.12.10">
    <property type="entry name" value="Lyase 2-enoyl-coa Hydratase, Chain A, domain 2"/>
    <property type="match status" value="1"/>
</dbReference>
<evidence type="ECO:0000313" key="2">
    <source>
        <dbReference type="EMBL" id="GGD80309.1"/>
    </source>
</evidence>
<comment type="similarity">
    <text evidence="1">Belongs to the enoyl-CoA hydratase/isomerase family.</text>
</comment>
<dbReference type="AlphaFoldDB" id="A0A916Z7Y6"/>
<dbReference type="SUPFAM" id="SSF52096">
    <property type="entry name" value="ClpP/crotonase"/>
    <property type="match status" value="1"/>
</dbReference>
<evidence type="ECO:0000313" key="3">
    <source>
        <dbReference type="Proteomes" id="UP000612349"/>
    </source>
</evidence>
<name>A0A916Z7Y6_9SPHN</name>
<dbReference type="Pfam" id="PF00378">
    <property type="entry name" value="ECH_1"/>
    <property type="match status" value="1"/>
</dbReference>
<protein>
    <submittedName>
        <fullName evidence="2">Enoyl-CoA hydratase</fullName>
    </submittedName>
</protein>
<dbReference type="PANTHER" id="PTHR43684:SF4">
    <property type="entry name" value="ENOYL-COA HYDRATASE_ISOMERASE FAMILY PROTEIN (AFU_ORTHOLOGUE AFUA_1G01890)"/>
    <property type="match status" value="1"/>
</dbReference>
<dbReference type="EMBL" id="BMIP01000009">
    <property type="protein sequence ID" value="GGD80309.1"/>
    <property type="molecule type" value="Genomic_DNA"/>
</dbReference>
<gene>
    <name evidence="2" type="ORF">GCM10010990_32780</name>
</gene>